<dbReference type="Proteomes" id="UP001056383">
    <property type="component" value="Chromosome"/>
</dbReference>
<accession>A0ABY4TP15</accession>
<evidence type="ECO:0008006" key="3">
    <source>
        <dbReference type="Google" id="ProtNLM"/>
    </source>
</evidence>
<dbReference type="RefSeq" id="WP_010472128.1">
    <property type="nucleotide sequence ID" value="NZ_CP095474.1"/>
</dbReference>
<reference evidence="1" key="1">
    <citation type="submission" date="2022-04" db="EMBL/GenBank/DDBJ databases">
        <title>Systematic whole-genome sequencing reveals an unexpected diversity among actinomycetoma pathogens and provides insights into their antibacterial susceptibilities.</title>
        <authorList>
            <person name="Watson A.K."/>
            <person name="Kepplinger B."/>
            <person name="Bakhiet S.M."/>
            <person name="Mhmoud N.A."/>
            <person name="Chapman J."/>
            <person name="Allenby N."/>
            <person name="Mickiewicz K."/>
            <person name="Goodfellow M."/>
            <person name="Fahal A.H."/>
            <person name="Errington J."/>
        </authorList>
    </citation>
    <scope>NUCLEOTIDE SEQUENCE</scope>
    <source>
        <strain evidence="1">SD 504</strain>
    </source>
</reference>
<keyword evidence="2" id="KW-1185">Reference proteome</keyword>
<name>A0ABY4TP15_9ACTN</name>
<evidence type="ECO:0000313" key="2">
    <source>
        <dbReference type="Proteomes" id="UP001056383"/>
    </source>
</evidence>
<organism evidence="1 2">
    <name type="scientific">Streptomyces sudanensis</name>
    <dbReference type="NCBI Taxonomy" id="436397"/>
    <lineage>
        <taxon>Bacteria</taxon>
        <taxon>Bacillati</taxon>
        <taxon>Actinomycetota</taxon>
        <taxon>Actinomycetes</taxon>
        <taxon>Kitasatosporales</taxon>
        <taxon>Streptomycetaceae</taxon>
        <taxon>Streptomyces</taxon>
    </lineage>
</organism>
<gene>
    <name evidence="1" type="ORF">MW084_23945</name>
</gene>
<protein>
    <recommendedName>
        <fullName evidence="3">SMI1/KNR4 family protein</fullName>
    </recommendedName>
</protein>
<proteinExistence type="predicted"/>
<sequence>MKLETQISRLAELGLPLATGRTVDDLLHSLPRDVFERRPYEVLLSVLGAEVEEEPWGRWFCDRAWNLDAECVHGPGAYAGIARQLCRIAGRPDAFTDVRDHVDLEAEEAWIEYAVDGRVRRWSAEVHDDWADMMVVSYLMDDLERDGRRFWTREGGQIVNLYFLDEAAARGVNGLFADRDPLVPVLGGGG</sequence>
<dbReference type="EMBL" id="CP095474">
    <property type="protein sequence ID" value="URN18497.1"/>
    <property type="molecule type" value="Genomic_DNA"/>
</dbReference>
<evidence type="ECO:0000313" key="1">
    <source>
        <dbReference type="EMBL" id="URN18497.1"/>
    </source>
</evidence>